<feature type="region of interest" description="Disordered" evidence="7">
    <location>
        <begin position="1299"/>
        <end position="1343"/>
    </location>
</feature>
<evidence type="ECO:0000256" key="2">
    <source>
        <dbReference type="ARBA" id="ARBA00022801"/>
    </source>
</evidence>
<evidence type="ECO:0000256" key="1">
    <source>
        <dbReference type="ARBA" id="ARBA00022741"/>
    </source>
</evidence>
<evidence type="ECO:0000256" key="6">
    <source>
        <dbReference type="ARBA" id="ARBA00060772"/>
    </source>
</evidence>
<dbReference type="Pfam" id="PF00270">
    <property type="entry name" value="DEAD"/>
    <property type="match status" value="1"/>
</dbReference>
<dbReference type="InterPro" id="IPR048333">
    <property type="entry name" value="HA2_WH"/>
</dbReference>
<organism evidence="10 11">
    <name type="scientific">Panaeolus cyanescens</name>
    <dbReference type="NCBI Taxonomy" id="181874"/>
    <lineage>
        <taxon>Eukaryota</taxon>
        <taxon>Fungi</taxon>
        <taxon>Dikarya</taxon>
        <taxon>Basidiomycota</taxon>
        <taxon>Agaricomycotina</taxon>
        <taxon>Agaricomycetes</taxon>
        <taxon>Agaricomycetidae</taxon>
        <taxon>Agaricales</taxon>
        <taxon>Agaricineae</taxon>
        <taxon>Galeropsidaceae</taxon>
        <taxon>Panaeolus</taxon>
    </lineage>
</organism>
<evidence type="ECO:0000313" key="11">
    <source>
        <dbReference type="Proteomes" id="UP000284842"/>
    </source>
</evidence>
<feature type="region of interest" description="Disordered" evidence="7">
    <location>
        <begin position="1379"/>
        <end position="1437"/>
    </location>
</feature>
<dbReference type="FunFam" id="3.40.50.300:FF:000526">
    <property type="entry name" value="DExH-box ATP-dependent RNA helicase DExH3"/>
    <property type="match status" value="1"/>
</dbReference>
<dbReference type="STRING" id="181874.A0A409VBC5"/>
<dbReference type="InterPro" id="IPR027417">
    <property type="entry name" value="P-loop_NTPase"/>
</dbReference>
<evidence type="ECO:0000256" key="4">
    <source>
        <dbReference type="ARBA" id="ARBA00022840"/>
    </source>
</evidence>
<feature type="domain" description="Helicase C-terminal" evidence="9">
    <location>
        <begin position="720"/>
        <end position="895"/>
    </location>
</feature>
<keyword evidence="1" id="KW-0547">Nucleotide-binding</keyword>
<dbReference type="GO" id="GO:0004386">
    <property type="term" value="F:helicase activity"/>
    <property type="evidence" value="ECO:0007669"/>
    <property type="project" value="UniProtKB-KW"/>
</dbReference>
<feature type="domain" description="Helicase ATP-binding" evidence="8">
    <location>
        <begin position="459"/>
        <end position="642"/>
    </location>
</feature>
<dbReference type="GO" id="GO:0016787">
    <property type="term" value="F:hydrolase activity"/>
    <property type="evidence" value="ECO:0007669"/>
    <property type="project" value="UniProtKB-KW"/>
</dbReference>
<dbReference type="Gene3D" id="1.20.120.1080">
    <property type="match status" value="1"/>
</dbReference>
<feature type="region of interest" description="Disordered" evidence="7">
    <location>
        <begin position="1240"/>
        <end position="1269"/>
    </location>
</feature>
<dbReference type="GO" id="GO:0005524">
    <property type="term" value="F:ATP binding"/>
    <property type="evidence" value="ECO:0007669"/>
    <property type="project" value="UniProtKB-KW"/>
</dbReference>
<feature type="region of interest" description="Disordered" evidence="7">
    <location>
        <begin position="385"/>
        <end position="418"/>
    </location>
</feature>
<comment type="similarity">
    <text evidence="6">Belongs to the DExH box helicase family.</text>
</comment>
<dbReference type="InterPro" id="IPR014001">
    <property type="entry name" value="Helicase_ATP-bd"/>
</dbReference>
<dbReference type="SMART" id="SM00847">
    <property type="entry name" value="HA2"/>
    <property type="match status" value="1"/>
</dbReference>
<dbReference type="Pfam" id="PF00271">
    <property type="entry name" value="Helicase_C"/>
    <property type="match status" value="1"/>
</dbReference>
<keyword evidence="3" id="KW-0347">Helicase</keyword>
<dbReference type="FunFam" id="1.20.120.1080:FF:000002">
    <property type="entry name" value="Putative ATP-dependent RNA helicase DHX36"/>
    <property type="match status" value="1"/>
</dbReference>
<dbReference type="PROSITE" id="PS51194">
    <property type="entry name" value="HELICASE_CTER"/>
    <property type="match status" value="1"/>
</dbReference>
<dbReference type="InterPro" id="IPR001650">
    <property type="entry name" value="Helicase_C-like"/>
</dbReference>
<dbReference type="SMART" id="SM00490">
    <property type="entry name" value="HELICc"/>
    <property type="match status" value="1"/>
</dbReference>
<dbReference type="InterPro" id="IPR011545">
    <property type="entry name" value="DEAD/DEAH_box_helicase_dom"/>
</dbReference>
<keyword evidence="5" id="KW-0694">RNA-binding</keyword>
<dbReference type="InterPro" id="IPR007502">
    <property type="entry name" value="Helicase-assoc_dom"/>
</dbReference>
<gene>
    <name evidence="10" type="ORF">CVT24_008411</name>
</gene>
<dbReference type="PROSITE" id="PS51192">
    <property type="entry name" value="HELICASE_ATP_BIND_1"/>
    <property type="match status" value="1"/>
</dbReference>
<evidence type="ECO:0000259" key="9">
    <source>
        <dbReference type="PROSITE" id="PS51194"/>
    </source>
</evidence>
<keyword evidence="2" id="KW-0378">Hydrolase</keyword>
<dbReference type="EMBL" id="NHTK01006088">
    <property type="protein sequence ID" value="PPQ64273.1"/>
    <property type="molecule type" value="Genomic_DNA"/>
</dbReference>
<dbReference type="PANTHER" id="PTHR18934:SF203">
    <property type="entry name" value="ATP-DEPENDENT RNA HELICASE A"/>
    <property type="match status" value="1"/>
</dbReference>
<evidence type="ECO:0008006" key="12">
    <source>
        <dbReference type="Google" id="ProtNLM"/>
    </source>
</evidence>
<dbReference type="CDD" id="cd17917">
    <property type="entry name" value="DEXHc_RHA-like"/>
    <property type="match status" value="1"/>
</dbReference>
<name>A0A409VBC5_9AGAR</name>
<reference evidence="10 11" key="1">
    <citation type="journal article" date="2018" name="Evol. Lett.">
        <title>Horizontal gene cluster transfer increased hallucinogenic mushroom diversity.</title>
        <authorList>
            <person name="Reynolds H.T."/>
            <person name="Vijayakumar V."/>
            <person name="Gluck-Thaler E."/>
            <person name="Korotkin H.B."/>
            <person name="Matheny P.B."/>
            <person name="Slot J.C."/>
        </authorList>
    </citation>
    <scope>NUCLEOTIDE SEQUENCE [LARGE SCALE GENOMIC DNA]</scope>
    <source>
        <strain evidence="10 11">2629</strain>
    </source>
</reference>
<dbReference type="Pfam" id="PF21010">
    <property type="entry name" value="HA2_C"/>
    <property type="match status" value="1"/>
</dbReference>
<feature type="compositionally biased region" description="Low complexity" evidence="7">
    <location>
        <begin position="94"/>
        <end position="108"/>
    </location>
</feature>
<dbReference type="Pfam" id="PF04408">
    <property type="entry name" value="WHD_HA2"/>
    <property type="match status" value="1"/>
</dbReference>
<evidence type="ECO:0000256" key="3">
    <source>
        <dbReference type="ARBA" id="ARBA00022806"/>
    </source>
</evidence>
<feature type="compositionally biased region" description="Polar residues" evidence="7">
    <location>
        <begin position="24"/>
        <end position="39"/>
    </location>
</feature>
<accession>A0A409VBC5</accession>
<comment type="caution">
    <text evidence="10">The sequence shown here is derived from an EMBL/GenBank/DDBJ whole genome shotgun (WGS) entry which is preliminary data.</text>
</comment>
<feature type="region of interest" description="Disordered" evidence="7">
    <location>
        <begin position="1"/>
        <end position="125"/>
    </location>
</feature>
<feature type="compositionally biased region" description="Polar residues" evidence="7">
    <location>
        <begin position="1414"/>
        <end position="1424"/>
    </location>
</feature>
<sequence>MQFDPTARQLLSQSTSAPAKRSHSQQAAQLAPNLSQSNSTALPPPPPTKLSRPASPSGQAIPFSSARHRPHQMSGPNTKSRRGGHHQEFKPDAGPSSKQSGPSQSSRGRGQKRGGRKPSAIPRDLLDGPFYNEVYIETEHKKSPAPLKDLYKEAPKVPLNNFYMILKGKPPTYDAVQGSIFDGTQYIRIWRTTVQLDIQPPITAIGDHPDKKQSMYLAALSAVYQLQELGVLESPKKLAPPKLEPPKEVSLTDGSVVTYEKARSFMDFYCRRFHFGKPDIEYISLHASGGWEAIMMVDGRRIGIGSAVNKRDAQVACYLDVTKYLDSCDDSLWKAYQEAVKMGKDLPPGPKVLLDVGRRVQDAVMDLSDDIRKMNLWRKRPSKAGYAVTSHDDSASESVQRKRGIPTGPRAQRNPQQAMAWKSEQLAKRRKAYLSDPSLERMRASRAALPVYTQAKDVLAHIAKHDVTICMAATGSGKTTQIPQMILDEYIDRGEGGKCNIICTQPRRLAAISVADRVAKERGEALGQSIGYQVRFESNLPDPHGSITFCTTGVFLKRLQSMLVESDDGESHSRGLDHVTHIIVDEVHERDVDTDLLLVVLKHIMARKKAKNQPLKIVLMSATIDPTLFQSYFAEESGKPADVITVPGRSYPVTKFFMDNFVPKLLESPSARWILNQENVVKYLHKELPPTLIQQLRVPPLKQETREEDLDLPYPLIAATIVHVLQSSQDGHVLVFLPGWEEISATQKAMLTPLGPLPINFNDSSKYTIHLLHSTIPLAEQQAIFEPPPPGVRRIILATNIAETSVTIPDVVYVIDSARVKEQRYDPHRHMSQLVSAWVGSSNLNQRAGRAGRHRSGEYFGILSERHANELHPHQTVEMKRVDLSNVVMHIKALNFPGMTVEEVLAAAIEPPDVSRVEAAMSSLKMVGALDTDKNLTALGRVLLQLPVDVQMGKMVLFGSFFRCLDDALTLAAILTNRDPFMSPIMRKEEAAERKHSWSPLESRSDALATLRAFNSWWEMQSRGQYVMANRFCIDNFLSKPTLLMIQKIKVSLLQALYRAGVIDVSAGGEIDAGPLESRSLRVPAALDVNRGSLPLLTALICIASQPRFAVRDGDKKYRTKSEKAAFIHPSSVNYTKKIHPDSVVPADEKQLYAFSDKRRNESIGAGAQTFLITTTRVDPLTYVLFGAYNVEVVERGLECDEWLQIVGHFRTLDEVQRLKSSIDACMLRVYEGITMSRQRKGQNLPVLPREEEHESESGDEEDWDKKDYSLSREEVRELDDLTKDLVNILDQNSDERIAAQSRQNSRPATPLGGSPNLRYGRLDGPSYTRSRPATPLDTPAWRSSELPGSALWRQPGPPNEVALAARLERRYVSTSSAYPNHANRVDKPDSSSNIINRSTTHDGWWDSPDPSAVVSSRPNTSAIAQDGRAGTPDTRDVMPAYRAFPNSRLNRPAFFSRPGTPSGRNLGGRW</sequence>
<dbReference type="Proteomes" id="UP000284842">
    <property type="component" value="Unassembled WGS sequence"/>
</dbReference>
<dbReference type="SMART" id="SM00487">
    <property type="entry name" value="DEXDc"/>
    <property type="match status" value="1"/>
</dbReference>
<dbReference type="Gene3D" id="3.40.50.300">
    <property type="entry name" value="P-loop containing nucleotide triphosphate hydrolases"/>
    <property type="match status" value="2"/>
</dbReference>
<evidence type="ECO:0000256" key="7">
    <source>
        <dbReference type="SAM" id="MobiDB-lite"/>
    </source>
</evidence>
<dbReference type="GO" id="GO:0003723">
    <property type="term" value="F:RNA binding"/>
    <property type="evidence" value="ECO:0007669"/>
    <property type="project" value="UniProtKB-KW"/>
</dbReference>
<dbReference type="InParanoid" id="A0A409VBC5"/>
<protein>
    <recommendedName>
        <fullName evidence="12">P-loop containing nucleoside triphosphate hydrolase protein</fullName>
    </recommendedName>
</protein>
<keyword evidence="4" id="KW-0067">ATP-binding</keyword>
<dbReference type="CDD" id="cd18791">
    <property type="entry name" value="SF2_C_RHA"/>
    <property type="match status" value="1"/>
</dbReference>
<evidence type="ECO:0000259" key="8">
    <source>
        <dbReference type="PROSITE" id="PS51192"/>
    </source>
</evidence>
<proteinExistence type="inferred from homology"/>
<evidence type="ECO:0000256" key="5">
    <source>
        <dbReference type="ARBA" id="ARBA00022884"/>
    </source>
</evidence>
<dbReference type="OrthoDB" id="28053at2759"/>
<dbReference type="SUPFAM" id="SSF52540">
    <property type="entry name" value="P-loop containing nucleoside triphosphate hydrolases"/>
    <property type="match status" value="1"/>
</dbReference>
<evidence type="ECO:0000313" key="10">
    <source>
        <dbReference type="EMBL" id="PPQ64273.1"/>
    </source>
</evidence>
<keyword evidence="11" id="KW-1185">Reference proteome</keyword>
<dbReference type="PANTHER" id="PTHR18934">
    <property type="entry name" value="ATP-DEPENDENT RNA HELICASE"/>
    <property type="match status" value="1"/>
</dbReference>